<reference evidence="1 2" key="1">
    <citation type="submission" date="2010-11" db="EMBL/GenBank/DDBJ databases">
        <title>The Genome Sequence of Cyanophage Syn2.</title>
        <authorList>
            <consortium name="The Broad Institute Genome Sequencing Platform"/>
            <person name="Henn M.R."/>
            <person name="Sullivan M.S."/>
            <person name="Osburne M.S."/>
            <person name="Levin J."/>
            <person name="Malboeuf C."/>
            <person name="Casali M."/>
            <person name="Russ C."/>
            <person name="Lennon N."/>
            <person name="Chapman S.B."/>
            <person name="Erlich R."/>
            <person name="Young S.K."/>
            <person name="Yandava C."/>
            <person name="Zeng Q."/>
            <person name="Alvarado L."/>
            <person name="Anderson S."/>
            <person name="Berlin A."/>
            <person name="Chen Z."/>
            <person name="Freedman E."/>
            <person name="Gellesch M."/>
            <person name="Goldberg J."/>
            <person name="Green L."/>
            <person name="Griggs A."/>
            <person name="Gujja S."/>
            <person name="Heilman E.R."/>
            <person name="Heiman D."/>
            <person name="Hollinger A."/>
            <person name="Howarth C."/>
            <person name="Larson L."/>
            <person name="Mehta T."/>
            <person name="Pearson M."/>
            <person name="Roberts A."/>
            <person name="Ryan E."/>
            <person name="Saif S."/>
            <person name="Shea T."/>
            <person name="Shenoy N."/>
            <person name="Sisk P."/>
            <person name="Stolte C."/>
            <person name="Sykes S."/>
            <person name="White J."/>
            <person name="Yu Q."/>
            <person name="Coleman M.L."/>
            <person name="Huang K.H."/>
            <person name="Weigele P.R."/>
            <person name="DeFrancesco A.S."/>
            <person name="Kern S.E."/>
            <person name="Thompson L.R."/>
            <person name="Fu R."/>
            <person name="Hombeck B."/>
            <person name="Chisholm S.W."/>
            <person name="Haas B."/>
            <person name="Nusbaum C."/>
            <person name="Birren B."/>
        </authorList>
    </citation>
    <scope>NUCLEOTIDE SEQUENCE [LARGE SCALE GENOMIC DNA]</scope>
    <source>
        <strain evidence="1 2">Syn2</strain>
    </source>
</reference>
<proteinExistence type="predicted"/>
<accession>M4T0T0</accession>
<organism evidence="1 2">
    <name type="scientific">Cyanophage Syn2</name>
    <dbReference type="NCBI Taxonomy" id="536473"/>
    <lineage>
        <taxon>Viruses</taxon>
        <taxon>Duplodnaviria</taxon>
        <taxon>Heunggongvirae</taxon>
        <taxon>Uroviricota</taxon>
        <taxon>Caudoviricetes</taxon>
        <taxon>Pantevenvirales</taxon>
        <taxon>Kyanoviridae</taxon>
        <taxon>Pontusvirus</taxon>
        <taxon>Pontusvirus syn19</taxon>
    </lineage>
</organism>
<evidence type="ECO:0000313" key="2">
    <source>
        <dbReference type="Proteomes" id="UP000225831"/>
    </source>
</evidence>
<gene>
    <name evidence="1" type="ORF">CPTG_00101</name>
</gene>
<sequence length="49" mass="5925">MTKEEVEVRILKLKNELYDGSWHDKNGEWHDGAHTMLNRVLDIIQEYRL</sequence>
<dbReference type="Proteomes" id="UP000225831">
    <property type="component" value="Segment"/>
</dbReference>
<protein>
    <submittedName>
        <fullName evidence="1">Uncharacterized protein</fullName>
    </submittedName>
</protein>
<name>M4T0T0_9CAUD</name>
<dbReference type="EMBL" id="HQ634190">
    <property type="protein sequence ID" value="AGH56394.1"/>
    <property type="molecule type" value="Genomic_DNA"/>
</dbReference>
<evidence type="ECO:0000313" key="1">
    <source>
        <dbReference type="EMBL" id="AGH56394.1"/>
    </source>
</evidence>